<evidence type="ECO:0000256" key="1">
    <source>
        <dbReference type="SAM" id="MobiDB-lite"/>
    </source>
</evidence>
<name>A0A7J0FTF0_9ERIC</name>
<proteinExistence type="predicted"/>
<reference evidence="3 4" key="1">
    <citation type="submission" date="2019-07" db="EMBL/GenBank/DDBJ databases">
        <title>De Novo Assembly of kiwifruit Actinidia rufa.</title>
        <authorList>
            <person name="Sugita-Konishi S."/>
            <person name="Sato K."/>
            <person name="Mori E."/>
            <person name="Abe Y."/>
            <person name="Kisaki G."/>
            <person name="Hamano K."/>
            <person name="Suezawa K."/>
            <person name="Otani M."/>
            <person name="Fukuda T."/>
            <person name="Manabe T."/>
            <person name="Gomi K."/>
            <person name="Tabuchi M."/>
            <person name="Akimitsu K."/>
            <person name="Kataoka I."/>
        </authorList>
    </citation>
    <scope>NUCLEOTIDE SEQUENCE [LARGE SCALE GENOMIC DNA]</scope>
    <source>
        <strain evidence="4">cv. Fuchu</strain>
    </source>
</reference>
<comment type="caution">
    <text evidence="3">The sequence shown here is derived from an EMBL/GenBank/DDBJ whole genome shotgun (WGS) entry which is preliminary data.</text>
</comment>
<keyword evidence="2" id="KW-0812">Transmembrane</keyword>
<gene>
    <name evidence="3" type="ORF">Acr_15g0000490</name>
</gene>
<keyword evidence="2" id="KW-0472">Membrane</keyword>
<dbReference type="Proteomes" id="UP000585474">
    <property type="component" value="Unassembled WGS sequence"/>
</dbReference>
<keyword evidence="4" id="KW-1185">Reference proteome</keyword>
<feature type="transmembrane region" description="Helical" evidence="2">
    <location>
        <begin position="95"/>
        <end position="119"/>
    </location>
</feature>
<dbReference type="OrthoDB" id="1930702at2759"/>
<sequence length="167" mass="18455">MATAYLCPSLSSHSLSSILNPKPRNSLSIHISSLSLTSPLPLSSRRRAIPFQNPHEIPLKTTQIWRISAVSTDALPSEANPPQIVSSGDDGVSNIISVLLFVAFVGLSILTIGVMYIAVTDFLQKREREKFEKEETSKKKKAVKKRKVRARTGPRGFGQKIEEELDD</sequence>
<dbReference type="PANTHER" id="PTHR36735">
    <property type="entry name" value="TRANSMEMBRANE PROTEIN"/>
    <property type="match status" value="1"/>
</dbReference>
<evidence type="ECO:0000256" key="2">
    <source>
        <dbReference type="SAM" id="Phobius"/>
    </source>
</evidence>
<dbReference type="GO" id="GO:0009535">
    <property type="term" value="C:chloroplast thylakoid membrane"/>
    <property type="evidence" value="ECO:0007669"/>
    <property type="project" value="TreeGrafter"/>
</dbReference>
<organism evidence="3 4">
    <name type="scientific">Actinidia rufa</name>
    <dbReference type="NCBI Taxonomy" id="165716"/>
    <lineage>
        <taxon>Eukaryota</taxon>
        <taxon>Viridiplantae</taxon>
        <taxon>Streptophyta</taxon>
        <taxon>Embryophyta</taxon>
        <taxon>Tracheophyta</taxon>
        <taxon>Spermatophyta</taxon>
        <taxon>Magnoliopsida</taxon>
        <taxon>eudicotyledons</taxon>
        <taxon>Gunneridae</taxon>
        <taxon>Pentapetalae</taxon>
        <taxon>asterids</taxon>
        <taxon>Ericales</taxon>
        <taxon>Actinidiaceae</taxon>
        <taxon>Actinidia</taxon>
    </lineage>
</organism>
<feature type="compositionally biased region" description="Basic residues" evidence="1">
    <location>
        <begin position="138"/>
        <end position="152"/>
    </location>
</feature>
<feature type="region of interest" description="Disordered" evidence="1">
    <location>
        <begin position="129"/>
        <end position="167"/>
    </location>
</feature>
<dbReference type="AlphaFoldDB" id="A0A7J0FTF0"/>
<evidence type="ECO:0000313" key="3">
    <source>
        <dbReference type="EMBL" id="GFZ01440.1"/>
    </source>
</evidence>
<evidence type="ECO:0008006" key="5">
    <source>
        <dbReference type="Google" id="ProtNLM"/>
    </source>
</evidence>
<accession>A0A7J0FTF0</accession>
<dbReference type="EMBL" id="BJWL01000015">
    <property type="protein sequence ID" value="GFZ01440.1"/>
    <property type="molecule type" value="Genomic_DNA"/>
</dbReference>
<evidence type="ECO:0000313" key="4">
    <source>
        <dbReference type="Proteomes" id="UP000585474"/>
    </source>
</evidence>
<dbReference type="PANTHER" id="PTHR36735:SF1">
    <property type="entry name" value="TRANSMEMBRANE PROTEIN"/>
    <property type="match status" value="1"/>
</dbReference>
<protein>
    <recommendedName>
        <fullName evidence="5">Transmembrane protein</fullName>
    </recommendedName>
</protein>
<keyword evidence="2" id="KW-1133">Transmembrane helix</keyword>